<reference evidence="2 3" key="1">
    <citation type="journal article" date="2016" name="Mol. Biol. Evol.">
        <title>Comparative Genomics of Early-Diverging Mushroom-Forming Fungi Provides Insights into the Origins of Lignocellulose Decay Capabilities.</title>
        <authorList>
            <person name="Nagy L.G."/>
            <person name="Riley R."/>
            <person name="Tritt A."/>
            <person name="Adam C."/>
            <person name="Daum C."/>
            <person name="Floudas D."/>
            <person name="Sun H."/>
            <person name="Yadav J.S."/>
            <person name="Pangilinan J."/>
            <person name="Larsson K.H."/>
            <person name="Matsuura K."/>
            <person name="Barry K."/>
            <person name="Labutti K."/>
            <person name="Kuo R."/>
            <person name="Ohm R.A."/>
            <person name="Bhattacharya S.S."/>
            <person name="Shirouzu T."/>
            <person name="Yoshinaga Y."/>
            <person name="Martin F.M."/>
            <person name="Grigoriev I.V."/>
            <person name="Hibbett D.S."/>
        </authorList>
    </citation>
    <scope>NUCLEOTIDE SEQUENCE [LARGE SCALE GENOMIC DNA]</scope>
    <source>
        <strain evidence="2 3">93-53</strain>
    </source>
</reference>
<dbReference type="OrthoDB" id="9972196at2759"/>
<sequence length="348" mass="37400">MSYRILVGSYTNEIYTLTFDPTSPSLTLVSTLTVGHHPSWITPHPTDGSLVFAGLEQPDGKVVVVKYEADGQGTLIGEVPSGGADPCTLLAVGTELLIGNYSSGTFTTIPLIPEPPHLQASKSKTVTFIGSGPNKERQQTSHPHQVVFHASHAELLIPDLGADLTRRFTKNSDGGWNPSGNVSFKAGSGPRHVALYNGVMYTVLELTNEVTAHIFPPVPAEPTLVACLSTMRNVEPNMFAAEILVLHPTEKFSTPYLYVSNRDDSSPKNDVISVFSLANPQKPERVAEVRSGLRHLRGMAFGGPDDRWLIAGGVHGGGVKVLERVDGGKGLKEIASVELEAPTSFLWM</sequence>
<name>A0A165BQM3_9APHY</name>
<dbReference type="EMBL" id="KV427664">
    <property type="protein sequence ID" value="KZT01477.1"/>
    <property type="molecule type" value="Genomic_DNA"/>
</dbReference>
<dbReference type="STRING" id="1314785.A0A165BQM3"/>
<protein>
    <submittedName>
        <fullName evidence="2">3-carboxy-cis,cis-mucoante lactonizing enzyme</fullName>
    </submittedName>
</protein>
<accession>A0A165BQM3</accession>
<dbReference type="InterPro" id="IPR050282">
    <property type="entry name" value="Cycloisomerase_2"/>
</dbReference>
<dbReference type="RefSeq" id="XP_040759217.1">
    <property type="nucleotide sequence ID" value="XM_040909989.1"/>
</dbReference>
<organism evidence="2 3">
    <name type="scientific">Laetiporus sulphureus 93-53</name>
    <dbReference type="NCBI Taxonomy" id="1314785"/>
    <lineage>
        <taxon>Eukaryota</taxon>
        <taxon>Fungi</taxon>
        <taxon>Dikarya</taxon>
        <taxon>Basidiomycota</taxon>
        <taxon>Agaricomycotina</taxon>
        <taxon>Agaricomycetes</taxon>
        <taxon>Polyporales</taxon>
        <taxon>Laetiporus</taxon>
    </lineage>
</organism>
<gene>
    <name evidence="2" type="ORF">LAESUDRAFT_731181</name>
</gene>
<comment type="similarity">
    <text evidence="1">Belongs to the cycloisomerase 2 family.</text>
</comment>
<dbReference type="PANTHER" id="PTHR30344:SF1">
    <property type="entry name" value="6-PHOSPHOGLUCONOLACTONASE"/>
    <property type="match status" value="1"/>
</dbReference>
<dbReference type="Gene3D" id="2.130.10.10">
    <property type="entry name" value="YVTN repeat-like/Quinoprotein amine dehydrogenase"/>
    <property type="match status" value="1"/>
</dbReference>
<dbReference type="InParanoid" id="A0A165BQM3"/>
<dbReference type="GeneID" id="63827018"/>
<evidence type="ECO:0000256" key="1">
    <source>
        <dbReference type="ARBA" id="ARBA00005564"/>
    </source>
</evidence>
<keyword evidence="3" id="KW-1185">Reference proteome</keyword>
<evidence type="ECO:0000313" key="2">
    <source>
        <dbReference type="EMBL" id="KZT01477.1"/>
    </source>
</evidence>
<dbReference type="Proteomes" id="UP000076871">
    <property type="component" value="Unassembled WGS sequence"/>
</dbReference>
<dbReference type="InterPro" id="IPR019405">
    <property type="entry name" value="Lactonase_7-beta_prop"/>
</dbReference>
<proteinExistence type="inferred from homology"/>
<dbReference type="SUPFAM" id="SSF75011">
    <property type="entry name" value="3-carboxy-cis,cis-mucoante lactonizing enzyme"/>
    <property type="match status" value="1"/>
</dbReference>
<evidence type="ECO:0000313" key="3">
    <source>
        <dbReference type="Proteomes" id="UP000076871"/>
    </source>
</evidence>
<dbReference type="PANTHER" id="PTHR30344">
    <property type="entry name" value="6-PHOSPHOGLUCONOLACTONASE-RELATED"/>
    <property type="match status" value="1"/>
</dbReference>
<dbReference type="AlphaFoldDB" id="A0A165BQM3"/>
<dbReference type="Pfam" id="PF10282">
    <property type="entry name" value="Lactonase"/>
    <property type="match status" value="1"/>
</dbReference>
<dbReference type="InterPro" id="IPR015943">
    <property type="entry name" value="WD40/YVTN_repeat-like_dom_sf"/>
</dbReference>
<dbReference type="GO" id="GO:0017057">
    <property type="term" value="F:6-phosphogluconolactonase activity"/>
    <property type="evidence" value="ECO:0007669"/>
    <property type="project" value="TreeGrafter"/>
</dbReference>